<dbReference type="STRING" id="1293891.TMES_03230"/>
<dbReference type="Proteomes" id="UP000193391">
    <property type="component" value="Unassembled WGS sequence"/>
</dbReference>
<feature type="signal peptide" evidence="1">
    <location>
        <begin position="1"/>
        <end position="28"/>
    </location>
</feature>
<organism evidence="2 3">
    <name type="scientific">Thalassospira mesophila</name>
    <dbReference type="NCBI Taxonomy" id="1293891"/>
    <lineage>
        <taxon>Bacteria</taxon>
        <taxon>Pseudomonadati</taxon>
        <taxon>Pseudomonadota</taxon>
        <taxon>Alphaproteobacteria</taxon>
        <taxon>Rhodospirillales</taxon>
        <taxon>Thalassospiraceae</taxon>
        <taxon>Thalassospira</taxon>
    </lineage>
</organism>
<keyword evidence="1" id="KW-0732">Signal</keyword>
<evidence type="ECO:0000313" key="3">
    <source>
        <dbReference type="Proteomes" id="UP000193391"/>
    </source>
</evidence>
<evidence type="ECO:0008006" key="4">
    <source>
        <dbReference type="Google" id="ProtNLM"/>
    </source>
</evidence>
<reference evidence="2 3" key="1">
    <citation type="submission" date="2014-03" db="EMBL/GenBank/DDBJ databases">
        <title>The draft genome sequence of Thalassospira mesophila JCM 18969.</title>
        <authorList>
            <person name="Lai Q."/>
            <person name="Shao Z."/>
        </authorList>
    </citation>
    <scope>NUCLEOTIDE SEQUENCE [LARGE SCALE GENOMIC DNA]</scope>
    <source>
        <strain evidence="2 3">JCM 18969</strain>
    </source>
</reference>
<evidence type="ECO:0000313" key="2">
    <source>
        <dbReference type="EMBL" id="OSQ40998.1"/>
    </source>
</evidence>
<accession>A0A1Y2L755</accession>
<protein>
    <recommendedName>
        <fullName evidence="4">DUF922 domain-containing protein</fullName>
    </recommendedName>
</protein>
<evidence type="ECO:0000256" key="1">
    <source>
        <dbReference type="SAM" id="SignalP"/>
    </source>
</evidence>
<keyword evidence="3" id="KW-1185">Reference proteome</keyword>
<gene>
    <name evidence="2" type="ORF">TMES_03230</name>
</gene>
<proteinExistence type="predicted"/>
<sequence length="238" mass="26568">MPRVLSVFLAVIGLLAISGALPANRAQAAVCPAIAPPEITFDFIPKSPQLDRNRSVKWLNRKAASHNPAWFVTGLTSYAMQAKFEMRIEPVALGDGRYCLLPARIHPTVTVSEHLVYIASELPRGSCEYNVVYAHEGQHVAINQHMELDIRDALPKFIEQVTNDFSQMQPLPARIAAPRIQNLLSKYGRDFKSLLAKIDRNRQRDHGKIDTATEYDRLSHACGPNSAFQTTLPAAMRR</sequence>
<comment type="caution">
    <text evidence="2">The sequence shown here is derived from an EMBL/GenBank/DDBJ whole genome shotgun (WGS) entry which is preliminary data.</text>
</comment>
<feature type="chain" id="PRO_5012214989" description="DUF922 domain-containing protein" evidence="1">
    <location>
        <begin position="29"/>
        <end position="238"/>
    </location>
</feature>
<dbReference type="AlphaFoldDB" id="A0A1Y2L755"/>
<name>A0A1Y2L755_9PROT</name>
<dbReference type="EMBL" id="JFKA01000001">
    <property type="protein sequence ID" value="OSQ40998.1"/>
    <property type="molecule type" value="Genomic_DNA"/>
</dbReference>